<dbReference type="Pfam" id="PF00105">
    <property type="entry name" value="zf-C4"/>
    <property type="match status" value="1"/>
</dbReference>
<feature type="compositionally biased region" description="Basic and acidic residues" evidence="10">
    <location>
        <begin position="141"/>
        <end position="151"/>
    </location>
</feature>
<evidence type="ECO:0000256" key="8">
    <source>
        <dbReference type="ARBA" id="ARBA00023242"/>
    </source>
</evidence>
<evidence type="ECO:0000256" key="9">
    <source>
        <dbReference type="RuleBase" id="RU004334"/>
    </source>
</evidence>
<dbReference type="PROSITE" id="PS00031">
    <property type="entry name" value="NUCLEAR_REC_DBD_1"/>
    <property type="match status" value="1"/>
</dbReference>
<sequence>MYNGPGRKRPRLSIDQICSNVASSQLSQLEDSADSLLSRPLPVMITSFTSSSVTTAASFSVPPATHIPSTSEPPNEALNLSISNRSPSTSTTSLLHQPVAHQKVLQRGSWPQAALSPTKLQDYRSRRDSADSDPVGSTSAKLEDNIDEAGKERRRRQKLANKDNLFCQVCGDKANGYNFGAITCESCKAFFRRNAQKNKDLKCNFENNCKIDHFTRKFCTACRLAKCFSVSMKKEWILDEDALKKRKKLIRRPGNDKTPETPGDIDYSRLASVSAMSFPGAVVAPHLIGLHPLDPAHWAASAWSHSQSPDELIPLTDADRAVISTVMENHDMIVTVSPNSSAVTTPTLTPSTSLPQDLQETVDVIPPSKIKTEPELEPYVVVHPEEPPGEVNLDNDTESGKESNTEDTENSSTSTQQAVPTPSIHPDEVINMAEDFIKRLITFVKSLPEFSLLSRNDQVCLLKGGILETLVIRSAAVQSDSCSEETIDSPKSNNKLLKDMIRQHTKFITKLNQVAKWDKTTTTLCMLINLFSPLREGLIARESVANAAARYDLLLQSYLRSKYSSREVSSMYPELIATLDTVKSYGEQSSKQMYGVTPAELEPLMRDMFSMK</sequence>
<dbReference type="InterPro" id="IPR050234">
    <property type="entry name" value="Nuclear_hormone_rcpt_NR1"/>
</dbReference>
<name>A0A7J7K283_BUGNE</name>
<dbReference type="Gene3D" id="1.10.565.10">
    <property type="entry name" value="Retinoid X Receptor"/>
    <property type="match status" value="1"/>
</dbReference>
<evidence type="ECO:0000256" key="3">
    <source>
        <dbReference type="ARBA" id="ARBA00022833"/>
    </source>
</evidence>
<dbReference type="InterPro" id="IPR000536">
    <property type="entry name" value="Nucl_hrmn_rcpt_lig-bd"/>
</dbReference>
<dbReference type="PANTHER" id="PTHR24082">
    <property type="entry name" value="NUCLEAR HORMONE RECEPTOR"/>
    <property type="match status" value="1"/>
</dbReference>
<keyword evidence="7 9" id="KW-0675">Receptor</keyword>
<dbReference type="PROSITE" id="PS51843">
    <property type="entry name" value="NR_LBD"/>
    <property type="match status" value="1"/>
</dbReference>
<feature type="domain" description="Nuclear receptor" evidence="11">
    <location>
        <begin position="164"/>
        <end position="239"/>
    </location>
</feature>
<evidence type="ECO:0000256" key="6">
    <source>
        <dbReference type="ARBA" id="ARBA00023163"/>
    </source>
</evidence>
<evidence type="ECO:0000256" key="10">
    <source>
        <dbReference type="SAM" id="MobiDB-lite"/>
    </source>
</evidence>
<comment type="caution">
    <text evidence="13">The sequence shown here is derived from an EMBL/GenBank/DDBJ whole genome shotgun (WGS) entry which is preliminary data.</text>
</comment>
<dbReference type="GO" id="GO:0000122">
    <property type="term" value="P:negative regulation of transcription by RNA polymerase II"/>
    <property type="evidence" value="ECO:0007669"/>
    <property type="project" value="TreeGrafter"/>
</dbReference>
<evidence type="ECO:0000313" key="14">
    <source>
        <dbReference type="Proteomes" id="UP000593567"/>
    </source>
</evidence>
<dbReference type="Gene3D" id="3.30.50.10">
    <property type="entry name" value="Erythroid Transcription Factor GATA-1, subunit A"/>
    <property type="match status" value="1"/>
</dbReference>
<keyword evidence="8 9" id="KW-0539">Nucleus</keyword>
<keyword evidence="5 9" id="KW-0238">DNA-binding</keyword>
<protein>
    <submittedName>
        <fullName evidence="13">Uncharacterized protein</fullName>
    </submittedName>
</protein>
<keyword evidence="1 9" id="KW-0479">Metal-binding</keyword>
<dbReference type="InterPro" id="IPR035500">
    <property type="entry name" value="NHR-like_dom_sf"/>
</dbReference>
<comment type="similarity">
    <text evidence="9">Belongs to the nuclear hormone receptor family.</text>
</comment>
<proteinExistence type="inferred from homology"/>
<evidence type="ECO:0000256" key="4">
    <source>
        <dbReference type="ARBA" id="ARBA00023015"/>
    </source>
</evidence>
<evidence type="ECO:0000256" key="5">
    <source>
        <dbReference type="ARBA" id="ARBA00023125"/>
    </source>
</evidence>
<keyword evidence="3 9" id="KW-0862">Zinc</keyword>
<dbReference type="OrthoDB" id="6352325at2759"/>
<dbReference type="SMART" id="SM00430">
    <property type="entry name" value="HOLI"/>
    <property type="match status" value="1"/>
</dbReference>
<keyword evidence="2 9" id="KW-0863">Zinc-finger</keyword>
<gene>
    <name evidence="13" type="ORF">EB796_009338</name>
</gene>
<feature type="domain" description="NR LBD" evidence="12">
    <location>
        <begin position="392"/>
        <end position="612"/>
    </location>
</feature>
<dbReference type="SUPFAM" id="SSF48508">
    <property type="entry name" value="Nuclear receptor ligand-binding domain"/>
    <property type="match status" value="1"/>
</dbReference>
<comment type="subcellular location">
    <subcellularLocation>
        <location evidence="9">Nucleus</location>
    </subcellularLocation>
</comment>
<dbReference type="SMART" id="SM00399">
    <property type="entry name" value="ZnF_C4"/>
    <property type="match status" value="1"/>
</dbReference>
<dbReference type="GO" id="GO:0004879">
    <property type="term" value="F:nuclear receptor activity"/>
    <property type="evidence" value="ECO:0007669"/>
    <property type="project" value="TreeGrafter"/>
</dbReference>
<dbReference type="Pfam" id="PF00104">
    <property type="entry name" value="Hormone_recep"/>
    <property type="match status" value="1"/>
</dbReference>
<evidence type="ECO:0000256" key="1">
    <source>
        <dbReference type="ARBA" id="ARBA00022723"/>
    </source>
</evidence>
<feature type="region of interest" description="Disordered" evidence="10">
    <location>
        <begin position="373"/>
        <end position="425"/>
    </location>
</feature>
<dbReference type="InterPro" id="IPR001628">
    <property type="entry name" value="Znf_hrmn_rcpt"/>
</dbReference>
<evidence type="ECO:0000259" key="12">
    <source>
        <dbReference type="PROSITE" id="PS51843"/>
    </source>
</evidence>
<reference evidence="13" key="1">
    <citation type="submission" date="2020-06" db="EMBL/GenBank/DDBJ databases">
        <title>Draft genome of Bugula neritina, a colonial animal packing powerful symbionts and potential medicines.</title>
        <authorList>
            <person name="Rayko M."/>
        </authorList>
    </citation>
    <scope>NUCLEOTIDE SEQUENCE [LARGE SCALE GENOMIC DNA]</scope>
    <source>
        <strain evidence="13">Kwan_BN1</strain>
    </source>
</reference>
<feature type="compositionally biased region" description="Basic and acidic residues" evidence="10">
    <location>
        <begin position="121"/>
        <end position="130"/>
    </location>
</feature>
<keyword evidence="6 9" id="KW-0804">Transcription</keyword>
<dbReference type="EMBL" id="VXIV02001514">
    <property type="protein sequence ID" value="KAF6032317.1"/>
    <property type="molecule type" value="Genomic_DNA"/>
</dbReference>
<dbReference type="AlphaFoldDB" id="A0A7J7K283"/>
<keyword evidence="14" id="KW-1185">Reference proteome</keyword>
<feature type="region of interest" description="Disordered" evidence="10">
    <location>
        <begin position="61"/>
        <end position="155"/>
    </location>
</feature>
<dbReference type="GO" id="GO:0005634">
    <property type="term" value="C:nucleus"/>
    <property type="evidence" value="ECO:0007669"/>
    <property type="project" value="UniProtKB-SubCell"/>
</dbReference>
<evidence type="ECO:0000256" key="2">
    <source>
        <dbReference type="ARBA" id="ARBA00022771"/>
    </source>
</evidence>
<accession>A0A7J7K283</accession>
<evidence type="ECO:0000259" key="11">
    <source>
        <dbReference type="PROSITE" id="PS51030"/>
    </source>
</evidence>
<organism evidence="13 14">
    <name type="scientific">Bugula neritina</name>
    <name type="common">Brown bryozoan</name>
    <name type="synonym">Sertularia neritina</name>
    <dbReference type="NCBI Taxonomy" id="10212"/>
    <lineage>
        <taxon>Eukaryota</taxon>
        <taxon>Metazoa</taxon>
        <taxon>Spiralia</taxon>
        <taxon>Lophotrochozoa</taxon>
        <taxon>Bryozoa</taxon>
        <taxon>Gymnolaemata</taxon>
        <taxon>Cheilostomatida</taxon>
        <taxon>Flustrina</taxon>
        <taxon>Buguloidea</taxon>
        <taxon>Bugulidae</taxon>
        <taxon>Bugula</taxon>
    </lineage>
</organism>
<dbReference type="PRINTS" id="PR00398">
    <property type="entry name" value="STRDHORMONER"/>
</dbReference>
<dbReference type="PRINTS" id="PR00047">
    <property type="entry name" value="STROIDFINGER"/>
</dbReference>
<dbReference type="Proteomes" id="UP000593567">
    <property type="component" value="Unassembled WGS sequence"/>
</dbReference>
<dbReference type="PANTHER" id="PTHR24082:SF283">
    <property type="entry name" value="NUCLEAR HORMONE RECEPTOR HR96"/>
    <property type="match status" value="1"/>
</dbReference>
<dbReference type="GO" id="GO:0045944">
    <property type="term" value="P:positive regulation of transcription by RNA polymerase II"/>
    <property type="evidence" value="ECO:0007669"/>
    <property type="project" value="TreeGrafter"/>
</dbReference>
<dbReference type="SUPFAM" id="SSF57716">
    <property type="entry name" value="Glucocorticoid receptor-like (DNA-binding domain)"/>
    <property type="match status" value="1"/>
</dbReference>
<evidence type="ECO:0000256" key="7">
    <source>
        <dbReference type="ARBA" id="ARBA00023170"/>
    </source>
</evidence>
<dbReference type="InterPro" id="IPR001723">
    <property type="entry name" value="Nuclear_hrmn_rcpt"/>
</dbReference>
<evidence type="ECO:0000313" key="13">
    <source>
        <dbReference type="EMBL" id="KAF6032317.1"/>
    </source>
</evidence>
<dbReference type="GO" id="GO:0000978">
    <property type="term" value="F:RNA polymerase II cis-regulatory region sequence-specific DNA binding"/>
    <property type="evidence" value="ECO:0007669"/>
    <property type="project" value="TreeGrafter"/>
</dbReference>
<dbReference type="GO" id="GO:0030154">
    <property type="term" value="P:cell differentiation"/>
    <property type="evidence" value="ECO:0007669"/>
    <property type="project" value="TreeGrafter"/>
</dbReference>
<keyword evidence="4 9" id="KW-0805">Transcription regulation</keyword>
<dbReference type="InterPro" id="IPR013088">
    <property type="entry name" value="Znf_NHR/GATA"/>
</dbReference>
<dbReference type="GO" id="GO:0008270">
    <property type="term" value="F:zinc ion binding"/>
    <property type="evidence" value="ECO:0007669"/>
    <property type="project" value="UniProtKB-KW"/>
</dbReference>
<feature type="compositionally biased region" description="Polar residues" evidence="10">
    <location>
        <begin position="67"/>
        <end position="95"/>
    </location>
</feature>
<dbReference type="PROSITE" id="PS51030">
    <property type="entry name" value="NUCLEAR_REC_DBD_2"/>
    <property type="match status" value="1"/>
</dbReference>